<evidence type="ECO:0000313" key="1">
    <source>
        <dbReference type="EMBL" id="MFC5287057.1"/>
    </source>
</evidence>
<dbReference type="EMBL" id="JBHSKF010000003">
    <property type="protein sequence ID" value="MFC5287057.1"/>
    <property type="molecule type" value="Genomic_DNA"/>
</dbReference>
<sequence>MTAELVAGISEVFGDGNVTVTGATGPVTVHMGLGAAQAAPRYRRPLPVELVRELERVFVPGPGHGGVERALRAPGTVVVSGPPGVGRRTSALVALGNSGTPNAGFRELPDDGADSGPRFDAEAIEPGERLLLDLSADTPPLTDRIWADLASYRAAVIQNDAYLAIVLPRHVQFADIGTRVELGRPNGRQVLHRHLHALSIPEPDPTPAALARQAEHEPMRELAALALRVKRVHAAMSGAGGWPAWLAPALDAAEAHRDVVAERVGALDDGRGRALLLAAAVFDRSRPEVVALGAASLLAAVDYPEPDGHRLDRPDLGAALRPLHASIQDGQVRFDSLTYAEAVRTHFWTTFPDLRPHLRTWLDGFLRGRDAAEDRLRATRRVTRSLLATGFPADVLDLVEAWAGHPHMAEASSAALACGLEDDRHGRFFRQRVYGWAIQPALTPLLGGLLVRLCADIIAPARPQQALVRLRHLARNQHAVVADAATAALSELADRDGHFARRLLHLLHDDLTGEVRRAVNPAHFLAAADPARLTGQSRAHPRLSERHTRALVTGCWSALLDSTPATGLTDVLHRWLELGRAPLTDCLADAVRGRPVLVARLYAATRDWALSATDPDDTQRRTTTAALLRRASTEGNTP</sequence>
<dbReference type="Proteomes" id="UP001596157">
    <property type="component" value="Unassembled WGS sequence"/>
</dbReference>
<reference evidence="2" key="1">
    <citation type="journal article" date="2019" name="Int. J. Syst. Evol. Microbiol.">
        <title>The Global Catalogue of Microorganisms (GCM) 10K type strain sequencing project: providing services to taxonomists for standard genome sequencing and annotation.</title>
        <authorList>
            <consortium name="The Broad Institute Genomics Platform"/>
            <consortium name="The Broad Institute Genome Sequencing Center for Infectious Disease"/>
            <person name="Wu L."/>
            <person name="Ma J."/>
        </authorList>
    </citation>
    <scope>NUCLEOTIDE SEQUENCE [LARGE SCALE GENOMIC DNA]</scope>
    <source>
        <strain evidence="2">CCUG 59778</strain>
    </source>
</reference>
<proteinExistence type="predicted"/>
<gene>
    <name evidence="1" type="ORF">ACFPM7_08340</name>
</gene>
<dbReference type="RefSeq" id="WP_378245618.1">
    <property type="nucleotide sequence ID" value="NZ_JBHSKF010000003.1"/>
</dbReference>
<organism evidence="1 2">
    <name type="scientific">Actinokineospora guangxiensis</name>
    <dbReference type="NCBI Taxonomy" id="1490288"/>
    <lineage>
        <taxon>Bacteria</taxon>
        <taxon>Bacillati</taxon>
        <taxon>Actinomycetota</taxon>
        <taxon>Actinomycetes</taxon>
        <taxon>Pseudonocardiales</taxon>
        <taxon>Pseudonocardiaceae</taxon>
        <taxon>Actinokineospora</taxon>
    </lineage>
</organism>
<evidence type="ECO:0000313" key="2">
    <source>
        <dbReference type="Proteomes" id="UP001596157"/>
    </source>
</evidence>
<protein>
    <submittedName>
        <fullName evidence="1">Uncharacterized protein</fullName>
    </submittedName>
</protein>
<name>A0ABW0EI19_9PSEU</name>
<accession>A0ABW0EI19</accession>
<comment type="caution">
    <text evidence="1">The sequence shown here is derived from an EMBL/GenBank/DDBJ whole genome shotgun (WGS) entry which is preliminary data.</text>
</comment>
<keyword evidence="2" id="KW-1185">Reference proteome</keyword>